<reference evidence="1 2" key="1">
    <citation type="journal article" date="2022" name="DNA Res.">
        <title>Chromosomal-level genome assembly of the orchid tree Bauhinia variegata (Leguminosae; Cercidoideae) supports the allotetraploid origin hypothesis of Bauhinia.</title>
        <authorList>
            <person name="Zhong Y."/>
            <person name="Chen Y."/>
            <person name="Zheng D."/>
            <person name="Pang J."/>
            <person name="Liu Y."/>
            <person name="Luo S."/>
            <person name="Meng S."/>
            <person name="Qian L."/>
            <person name="Wei D."/>
            <person name="Dai S."/>
            <person name="Zhou R."/>
        </authorList>
    </citation>
    <scope>NUCLEOTIDE SEQUENCE [LARGE SCALE GENOMIC DNA]</scope>
    <source>
        <strain evidence="1">BV-YZ2020</strain>
    </source>
</reference>
<comment type="caution">
    <text evidence="1">The sequence shown here is derived from an EMBL/GenBank/DDBJ whole genome shotgun (WGS) entry which is preliminary data.</text>
</comment>
<evidence type="ECO:0000313" key="1">
    <source>
        <dbReference type="EMBL" id="KAI4322681.1"/>
    </source>
</evidence>
<sequence>MSKTISSIGKHFPMSPLTLLYFAILHTAKIFCLVSATEFVYNTNFNSTNVKLYGDATVESSILSLTNHSSFSLGRAFYPEKIPMKQANSSTLFSFATSFIFSIAPVKGFITAHGFAFFFSPHRGTTGASAAQYFGLLNFTNQDNPLNHVLGVEFDIFSNEEFNDINDNHVGIDINSLTSSYSYEAGYWDGNDDKKFKKLELKNGKNYQVWIEFMDSKLNVTMALAGNKKPRRPLISRTVNLSEVLLEEMYAGFCAATGIMVDSVRILAWSFSNSKFSIGDALVTNNLPSFVPRKGLFSELPALIIGVSIVCILVIGCGSVVFFILWRGKGKAEEEIEEWELHYWPHRISYQEIDAATRGFSEENVVAIGGNGKVYKGILQGEEVAVKKITQEAEEGMREFMAELSSLGRMKHRNLVGLRGWCKKEKGSFILVYDYVENGSLDKWIFEREEGKMLSWEGRLKVLKDIAFGILYLHEGWEVKVLHRDIKASNVLLDKDMNARLGDFGLARLHDHQGQVASTTRVIGTVGYLAPEVVKAGKFSTLSDVFGFGMLVLEVVCGRRPIEEGKQGLVKWLLSLMEIGELHCALDQRLKAKGGYTIEEVEKLLHLGLSCANSDPSVRPTMRQIVKMLEEEEGMEGNDSDGDSVETSLLRKIKSSAMWSGTAASCSSSAYPTIGDIMSIFNSNSV</sequence>
<dbReference type="Proteomes" id="UP000828941">
    <property type="component" value="Chromosome 9"/>
</dbReference>
<organism evidence="1 2">
    <name type="scientific">Bauhinia variegata</name>
    <name type="common">Purple orchid tree</name>
    <name type="synonym">Phanera variegata</name>
    <dbReference type="NCBI Taxonomy" id="167791"/>
    <lineage>
        <taxon>Eukaryota</taxon>
        <taxon>Viridiplantae</taxon>
        <taxon>Streptophyta</taxon>
        <taxon>Embryophyta</taxon>
        <taxon>Tracheophyta</taxon>
        <taxon>Spermatophyta</taxon>
        <taxon>Magnoliopsida</taxon>
        <taxon>eudicotyledons</taxon>
        <taxon>Gunneridae</taxon>
        <taxon>Pentapetalae</taxon>
        <taxon>rosids</taxon>
        <taxon>fabids</taxon>
        <taxon>Fabales</taxon>
        <taxon>Fabaceae</taxon>
        <taxon>Cercidoideae</taxon>
        <taxon>Cercideae</taxon>
        <taxon>Bauhiniinae</taxon>
        <taxon>Bauhinia</taxon>
    </lineage>
</organism>
<gene>
    <name evidence="1" type="ORF">L6164_022351</name>
</gene>
<accession>A0ACB9MHS8</accession>
<evidence type="ECO:0000313" key="2">
    <source>
        <dbReference type="Proteomes" id="UP000828941"/>
    </source>
</evidence>
<name>A0ACB9MHS8_BAUVA</name>
<protein>
    <submittedName>
        <fullName evidence="1">Uncharacterized protein</fullName>
    </submittedName>
</protein>
<dbReference type="EMBL" id="CM039434">
    <property type="protein sequence ID" value="KAI4322681.1"/>
    <property type="molecule type" value="Genomic_DNA"/>
</dbReference>
<proteinExistence type="predicted"/>
<keyword evidence="2" id="KW-1185">Reference proteome</keyword>